<gene>
    <name evidence="1" type="ORF">BXT93_24040</name>
</gene>
<comment type="caution">
    <text evidence="1">The sequence shown here is derived from an EMBL/GenBank/DDBJ whole genome shotgun (WGS) entry which is preliminary data.</text>
</comment>
<protein>
    <submittedName>
        <fullName evidence="1">Epimerase</fullName>
    </submittedName>
</protein>
<dbReference type="Proteomes" id="UP000188967">
    <property type="component" value="Unassembled WGS sequence"/>
</dbReference>
<sequence length="52" mass="5613">MKFSELWLREWVNPAIDSDALANQITMAGLEVDGVEPVAGSFHGVVVGEVVE</sequence>
<dbReference type="InterPro" id="IPR009061">
    <property type="entry name" value="DNA-bd_dom_put_sf"/>
</dbReference>
<accession>A0A1V2G4R6</accession>
<dbReference type="Gene3D" id="3.30.56.10">
    <property type="match status" value="1"/>
</dbReference>
<name>A0A1V2G4R6_ECOLX</name>
<dbReference type="SUPFAM" id="SSF46955">
    <property type="entry name" value="Putative DNA-binding domain"/>
    <property type="match status" value="1"/>
</dbReference>
<organism evidence="1 2">
    <name type="scientific">Escherichia coli</name>
    <dbReference type="NCBI Taxonomy" id="562"/>
    <lineage>
        <taxon>Bacteria</taxon>
        <taxon>Pseudomonadati</taxon>
        <taxon>Pseudomonadota</taxon>
        <taxon>Gammaproteobacteria</taxon>
        <taxon>Enterobacterales</taxon>
        <taxon>Enterobacteriaceae</taxon>
        <taxon>Escherichia</taxon>
    </lineage>
</organism>
<feature type="non-terminal residue" evidence="1">
    <location>
        <position position="52"/>
    </location>
</feature>
<evidence type="ECO:0000313" key="1">
    <source>
        <dbReference type="EMBL" id="ONG29488.1"/>
    </source>
</evidence>
<reference evidence="1 2" key="1">
    <citation type="submission" date="2017-01" db="EMBL/GenBank/DDBJ databases">
        <title>Draft genome sequence of an E. coli strain isolated from human, in Amazon, Brazil.</title>
        <authorList>
            <person name="Moura Q."/>
            <person name="Fernandes M.R."/>
            <person name="Cerdeira L."/>
            <person name="Vianello M."/>
            <person name="Souza T.A."/>
            <person name="Ienne S."/>
            <person name="Lincopan N."/>
        </authorList>
    </citation>
    <scope>NUCLEOTIDE SEQUENCE [LARGE SCALE GENOMIC DNA]</scope>
    <source>
        <strain evidence="1 2">ICBEcBL-II-13</strain>
    </source>
</reference>
<proteinExistence type="predicted"/>
<dbReference type="RefSeq" id="WP_172825042.1">
    <property type="nucleotide sequence ID" value="NZ_BLDO01000304.1"/>
</dbReference>
<dbReference type="EMBL" id="MTPS01000472">
    <property type="protein sequence ID" value="ONG29488.1"/>
    <property type="molecule type" value="Genomic_DNA"/>
</dbReference>
<evidence type="ECO:0000313" key="2">
    <source>
        <dbReference type="Proteomes" id="UP000188967"/>
    </source>
</evidence>
<dbReference type="AlphaFoldDB" id="A0A1V2G4R6"/>